<evidence type="ECO:0000313" key="2">
    <source>
        <dbReference type="EMBL" id="QHI70618.1"/>
    </source>
</evidence>
<feature type="signal peptide" evidence="1">
    <location>
        <begin position="1"/>
        <end position="22"/>
    </location>
</feature>
<proteinExistence type="predicted"/>
<evidence type="ECO:0000313" key="3">
    <source>
        <dbReference type="Proteomes" id="UP000464954"/>
    </source>
</evidence>
<gene>
    <name evidence="2" type="ORF">GT409_14610</name>
</gene>
<name>A0A6P1MF34_9BACT</name>
<dbReference type="RefSeq" id="WP_160629792.1">
    <property type="nucleotide sequence ID" value="NZ_CP047593.1"/>
</dbReference>
<reference evidence="2 3" key="1">
    <citation type="submission" date="2020-01" db="EMBL/GenBank/DDBJ databases">
        <title>Ponticoccus aerotolerans gen. nov., sp. nov., an anaerobic bacterium and proposal of Ponticoccusceae fam. nov., Ponticoccusles ord. nov. and Ponticoccuse classis nov. in the phylum Kiritimatiellaeota.</title>
        <authorList>
            <person name="Zhou L.Y."/>
            <person name="Du Z.J."/>
        </authorList>
    </citation>
    <scope>NUCLEOTIDE SEQUENCE [LARGE SCALE GENOMIC DNA]</scope>
    <source>
        <strain evidence="2 3">S-5007</strain>
    </source>
</reference>
<feature type="chain" id="PRO_5027025430" evidence="1">
    <location>
        <begin position="23"/>
        <end position="238"/>
    </location>
</feature>
<evidence type="ECO:0000256" key="1">
    <source>
        <dbReference type="SAM" id="SignalP"/>
    </source>
</evidence>
<dbReference type="AlphaFoldDB" id="A0A6P1MF34"/>
<dbReference type="KEGG" id="taer:GT409_14610"/>
<keyword evidence="3" id="KW-1185">Reference proteome</keyword>
<sequence>MSPKYMKALLIAGVGMVCGAGAATLVVTTGDCGDGTPGKGADGWVSENSEKSLKTKPGTGKMSKFVMVRANATRQDTGYFRFDLSDLKGRKVQSATFKLYFMGDDRDRMSVFGLKDGVKGTNRAGGEDVNDADADKHDEFWIEKLLDRESAPGMLEPDGDLTTVDWNEDAIVFLGEICNGGEPGLVELTSADVALFVNNDSNGVVTFMMQGAQHSCRYASKEDPDGNPPATLELILAK</sequence>
<keyword evidence="1" id="KW-0732">Signal</keyword>
<organism evidence="2 3">
    <name type="scientific">Tichowtungia aerotolerans</name>
    <dbReference type="NCBI Taxonomy" id="2697043"/>
    <lineage>
        <taxon>Bacteria</taxon>
        <taxon>Pseudomonadati</taxon>
        <taxon>Kiritimatiellota</taxon>
        <taxon>Tichowtungiia</taxon>
        <taxon>Tichowtungiales</taxon>
        <taxon>Tichowtungiaceae</taxon>
        <taxon>Tichowtungia</taxon>
    </lineage>
</organism>
<dbReference type="EMBL" id="CP047593">
    <property type="protein sequence ID" value="QHI70618.1"/>
    <property type="molecule type" value="Genomic_DNA"/>
</dbReference>
<protein>
    <submittedName>
        <fullName evidence="2">Uncharacterized protein</fullName>
    </submittedName>
</protein>
<accession>A0A6P1MF34</accession>
<dbReference type="Proteomes" id="UP000464954">
    <property type="component" value="Chromosome"/>
</dbReference>